<organism evidence="3 4">
    <name type="scientific">Oculimacula yallundae</name>
    <dbReference type="NCBI Taxonomy" id="86028"/>
    <lineage>
        <taxon>Eukaryota</taxon>
        <taxon>Fungi</taxon>
        <taxon>Dikarya</taxon>
        <taxon>Ascomycota</taxon>
        <taxon>Pezizomycotina</taxon>
        <taxon>Leotiomycetes</taxon>
        <taxon>Helotiales</taxon>
        <taxon>Ploettnerulaceae</taxon>
        <taxon>Oculimacula</taxon>
    </lineage>
</organism>
<keyword evidence="4" id="KW-1185">Reference proteome</keyword>
<protein>
    <submittedName>
        <fullName evidence="3">Uncharacterized protein</fullName>
    </submittedName>
</protein>
<feature type="compositionally biased region" description="Polar residues" evidence="1">
    <location>
        <begin position="7"/>
        <end position="23"/>
    </location>
</feature>
<evidence type="ECO:0000313" key="3">
    <source>
        <dbReference type="EMBL" id="KAL2066396.1"/>
    </source>
</evidence>
<evidence type="ECO:0000256" key="2">
    <source>
        <dbReference type="SAM" id="Phobius"/>
    </source>
</evidence>
<keyword evidence="2" id="KW-0472">Membrane</keyword>
<keyword evidence="2" id="KW-1133">Transmembrane helix</keyword>
<proteinExistence type="predicted"/>
<sequence length="224" mass="22378">MSLFNPLKSSVSSLSKDTRSSASKAVTSSQLAPALAGAATGLNAFGKEKLGPAMEYAGDGMKKAGGYLMENAGPAMNKTGTYVRNNPGKSALWAVSAASVLVPGAFVGPVLGVLGWGSAGVKAGELSFYFFFFHFLCWTCGEVLLLEGTPDGSAAAAIQASIGNVAAGSVFATLQSAGVVGSVAVNGVVQAAGVVTGLVNLRNSTGNGDAEISEVDSTDSDSDI</sequence>
<evidence type="ECO:0000256" key="1">
    <source>
        <dbReference type="SAM" id="MobiDB-lite"/>
    </source>
</evidence>
<dbReference type="Gene3D" id="6.10.110.10">
    <property type="match status" value="1"/>
</dbReference>
<evidence type="ECO:0000313" key="4">
    <source>
        <dbReference type="Proteomes" id="UP001595075"/>
    </source>
</evidence>
<reference evidence="3 4" key="1">
    <citation type="journal article" date="2024" name="Commun. Biol.">
        <title>Comparative genomic analysis of thermophilic fungi reveals convergent evolutionary adaptations and gene losses.</title>
        <authorList>
            <person name="Steindorff A.S."/>
            <person name="Aguilar-Pontes M.V."/>
            <person name="Robinson A.J."/>
            <person name="Andreopoulos B."/>
            <person name="LaButti K."/>
            <person name="Kuo A."/>
            <person name="Mondo S."/>
            <person name="Riley R."/>
            <person name="Otillar R."/>
            <person name="Haridas S."/>
            <person name="Lipzen A."/>
            <person name="Grimwood J."/>
            <person name="Schmutz J."/>
            <person name="Clum A."/>
            <person name="Reid I.D."/>
            <person name="Moisan M.C."/>
            <person name="Butler G."/>
            <person name="Nguyen T.T.M."/>
            <person name="Dewar K."/>
            <person name="Conant G."/>
            <person name="Drula E."/>
            <person name="Henrissat B."/>
            <person name="Hansel C."/>
            <person name="Singer S."/>
            <person name="Hutchinson M.I."/>
            <person name="de Vries R.P."/>
            <person name="Natvig D.O."/>
            <person name="Powell A.J."/>
            <person name="Tsang A."/>
            <person name="Grigoriev I.V."/>
        </authorList>
    </citation>
    <scope>NUCLEOTIDE SEQUENCE [LARGE SCALE GENOMIC DNA]</scope>
    <source>
        <strain evidence="3 4">CBS 494.80</strain>
    </source>
</reference>
<keyword evidence="2" id="KW-0812">Transmembrane</keyword>
<gene>
    <name evidence="3" type="ORF">VTL71DRAFT_2467</name>
</gene>
<accession>A0ABR4CAB0</accession>
<dbReference type="InterPro" id="IPR038213">
    <property type="entry name" value="IFI6/IFI27-like_sf"/>
</dbReference>
<comment type="caution">
    <text evidence="3">The sequence shown here is derived from an EMBL/GenBank/DDBJ whole genome shotgun (WGS) entry which is preliminary data.</text>
</comment>
<name>A0ABR4CAB0_9HELO</name>
<feature type="region of interest" description="Disordered" evidence="1">
    <location>
        <begin position="1"/>
        <end position="23"/>
    </location>
</feature>
<feature type="transmembrane region" description="Helical" evidence="2">
    <location>
        <begin position="91"/>
        <end position="114"/>
    </location>
</feature>
<dbReference type="Proteomes" id="UP001595075">
    <property type="component" value="Unassembled WGS sequence"/>
</dbReference>
<feature type="transmembrane region" description="Helical" evidence="2">
    <location>
        <begin position="126"/>
        <end position="146"/>
    </location>
</feature>
<dbReference type="EMBL" id="JAZHXI010000011">
    <property type="protein sequence ID" value="KAL2066396.1"/>
    <property type="molecule type" value="Genomic_DNA"/>
</dbReference>